<keyword evidence="1" id="KW-0812">Transmembrane</keyword>
<feature type="chain" id="PRO_5046296404" description="Protein BatD" evidence="2">
    <location>
        <begin position="31"/>
        <end position="369"/>
    </location>
</feature>
<evidence type="ECO:0008006" key="5">
    <source>
        <dbReference type="Google" id="ProtNLM"/>
    </source>
</evidence>
<protein>
    <recommendedName>
        <fullName evidence="5">Protein BatD</fullName>
    </recommendedName>
</protein>
<evidence type="ECO:0000313" key="3">
    <source>
        <dbReference type="EMBL" id="BEG98627.1"/>
    </source>
</evidence>
<name>A0ABN6Z3A8_9BACE</name>
<accession>A0ABN6Z3A8</accession>
<dbReference type="Proteomes" id="UP001496674">
    <property type="component" value="Chromosome"/>
</dbReference>
<keyword evidence="4" id="KW-1185">Reference proteome</keyword>
<dbReference type="EMBL" id="AP028055">
    <property type="protein sequence ID" value="BEG98627.1"/>
    <property type="molecule type" value="Genomic_DNA"/>
</dbReference>
<feature type="signal peptide" evidence="2">
    <location>
        <begin position="1"/>
        <end position="30"/>
    </location>
</feature>
<sequence length="369" mass="42483">MSKYTLLKSRNFLIGVSCFVLLSFVPQKIAAQSVTVDVSIDSLQIMIGEQAHIRLQVSMDARQKAVFPHLRDSLVRGIEILEVAKPDTQYLNNKQRLLITQKYTITSFDSALYYIPPFNVMIDSKEYKSKSLALKVYSPRVPLDKNHPDQFFPQKGVMNPPFVWSDWAGIVFLSILAIPLLLAIIYLIIRFRDNKPIIRHIKIEPKLPPHQQAMKAIERIKSEKIWQHGRSKEYYTELTDTLRNYIQERFGFNAMEMTSSEIIEKLMEVESKDINELKDLFMTADLVKFAKHNPLMNENDYNLLNAISFINDTKVEEVADKKPVPTEITVEEKRSRRAKVILAVGITLLTAGIIAIMAYVAMRITDMFL</sequence>
<reference evidence="3 4" key="1">
    <citation type="submission" date="2023-04" db="EMBL/GenBank/DDBJ databases">
        <title>Draft genome sequence of acteroides sedimenti strain YN3PY1.</title>
        <authorList>
            <person name="Yoshida N."/>
        </authorList>
    </citation>
    <scope>NUCLEOTIDE SEQUENCE [LARGE SCALE GENOMIC DNA]</scope>
    <source>
        <strain evidence="3 4">YN3PY1</strain>
    </source>
</reference>
<keyword evidence="1" id="KW-1133">Transmembrane helix</keyword>
<feature type="transmembrane region" description="Helical" evidence="1">
    <location>
        <begin position="340"/>
        <end position="362"/>
    </location>
</feature>
<proteinExistence type="predicted"/>
<evidence type="ECO:0000256" key="2">
    <source>
        <dbReference type="SAM" id="SignalP"/>
    </source>
</evidence>
<gene>
    <name evidence="3" type="ORF">BSYN_08920</name>
</gene>
<keyword evidence="1" id="KW-0472">Membrane</keyword>
<feature type="transmembrane region" description="Helical" evidence="1">
    <location>
        <begin position="167"/>
        <end position="189"/>
    </location>
</feature>
<dbReference type="RefSeq" id="WP_353333718.1">
    <property type="nucleotide sequence ID" value="NZ_AP028055.1"/>
</dbReference>
<evidence type="ECO:0000256" key="1">
    <source>
        <dbReference type="SAM" id="Phobius"/>
    </source>
</evidence>
<evidence type="ECO:0000313" key="4">
    <source>
        <dbReference type="Proteomes" id="UP001496674"/>
    </source>
</evidence>
<organism evidence="3 4">
    <name type="scientific">Bacteroides sedimenti</name>
    <dbReference type="NCBI Taxonomy" id="2136147"/>
    <lineage>
        <taxon>Bacteria</taxon>
        <taxon>Pseudomonadati</taxon>
        <taxon>Bacteroidota</taxon>
        <taxon>Bacteroidia</taxon>
        <taxon>Bacteroidales</taxon>
        <taxon>Bacteroidaceae</taxon>
        <taxon>Bacteroides</taxon>
    </lineage>
</organism>
<keyword evidence="2" id="KW-0732">Signal</keyword>